<name>A0A813K601_POLGL</name>
<reference evidence="2" key="1">
    <citation type="submission" date="2021-02" db="EMBL/GenBank/DDBJ databases">
        <authorList>
            <person name="Dougan E. K."/>
            <person name="Rhodes N."/>
            <person name="Thang M."/>
            <person name="Chan C."/>
        </authorList>
    </citation>
    <scope>NUCLEOTIDE SEQUENCE</scope>
</reference>
<comment type="caution">
    <text evidence="2">The sequence shown here is derived from an EMBL/GenBank/DDBJ whole genome shotgun (WGS) entry which is preliminary data.</text>
</comment>
<feature type="non-terminal residue" evidence="2">
    <location>
        <position position="235"/>
    </location>
</feature>
<keyword evidence="1" id="KW-1133">Transmembrane helix</keyword>
<evidence type="ECO:0000313" key="2">
    <source>
        <dbReference type="EMBL" id="CAE8693498.1"/>
    </source>
</evidence>
<proteinExistence type="predicted"/>
<dbReference type="AlphaFoldDB" id="A0A813K601"/>
<accession>A0A813K601</accession>
<evidence type="ECO:0000313" key="3">
    <source>
        <dbReference type="Proteomes" id="UP000626109"/>
    </source>
</evidence>
<sequence length="235" mass="25516">DMERRFLSDSMQRRRHCRSVASSSIACCVAAVVLIRGSLGPSASQSFLGSLFQGEPGEREKGVGRAASRRSILAVPLLGASLGLSLAGAGPAHAKLKDKDVERITKGYKNIVYLLDNFDEETTICNPSCKRAPDAVRSYLGLRSTKDPLFQLDKMLLTEIDSVIPGMMDEYQDALEQWTSSVSGGNADAFISSFGEYNPGGGKEQVEKYILRARENVEKAKGVLEILAKALDIQL</sequence>
<protein>
    <submittedName>
        <fullName evidence="2">Uncharacterized protein</fullName>
    </submittedName>
</protein>
<keyword evidence="1" id="KW-0812">Transmembrane</keyword>
<organism evidence="2 3">
    <name type="scientific">Polarella glacialis</name>
    <name type="common">Dinoflagellate</name>
    <dbReference type="NCBI Taxonomy" id="89957"/>
    <lineage>
        <taxon>Eukaryota</taxon>
        <taxon>Sar</taxon>
        <taxon>Alveolata</taxon>
        <taxon>Dinophyceae</taxon>
        <taxon>Suessiales</taxon>
        <taxon>Suessiaceae</taxon>
        <taxon>Polarella</taxon>
    </lineage>
</organism>
<dbReference type="EMBL" id="CAJNNW010027867">
    <property type="protein sequence ID" value="CAE8693498.1"/>
    <property type="molecule type" value="Genomic_DNA"/>
</dbReference>
<feature type="transmembrane region" description="Helical" evidence="1">
    <location>
        <begin position="20"/>
        <end position="39"/>
    </location>
</feature>
<dbReference type="Proteomes" id="UP000626109">
    <property type="component" value="Unassembled WGS sequence"/>
</dbReference>
<gene>
    <name evidence="2" type="ORF">PGLA2088_LOCUS28405</name>
</gene>
<evidence type="ECO:0000256" key="1">
    <source>
        <dbReference type="SAM" id="Phobius"/>
    </source>
</evidence>
<keyword evidence="1" id="KW-0472">Membrane</keyword>